<feature type="domain" description="N-acetyltransferase" evidence="1">
    <location>
        <begin position="7"/>
        <end position="168"/>
    </location>
</feature>
<dbReference type="SUPFAM" id="SSF55729">
    <property type="entry name" value="Acyl-CoA N-acyltransferases (Nat)"/>
    <property type="match status" value="1"/>
</dbReference>
<dbReference type="EMBL" id="CP024847">
    <property type="protein sequence ID" value="AUR53153.1"/>
    <property type="molecule type" value="Genomic_DNA"/>
</dbReference>
<proteinExistence type="predicted"/>
<keyword evidence="2" id="KW-0808">Transferase</keyword>
<evidence type="ECO:0000313" key="3">
    <source>
        <dbReference type="Proteomes" id="UP000236655"/>
    </source>
</evidence>
<dbReference type="PROSITE" id="PS51186">
    <property type="entry name" value="GNAT"/>
    <property type="match status" value="1"/>
</dbReference>
<dbReference type="InterPro" id="IPR000182">
    <property type="entry name" value="GNAT_dom"/>
</dbReference>
<evidence type="ECO:0000259" key="1">
    <source>
        <dbReference type="PROSITE" id="PS51186"/>
    </source>
</evidence>
<protein>
    <submittedName>
        <fullName evidence="2">RimJ/RimL family protein N-acetyltransferase</fullName>
    </submittedName>
</protein>
<gene>
    <name evidence="2" type="ORF">CUN60_03905</name>
</gene>
<dbReference type="InterPro" id="IPR051531">
    <property type="entry name" value="N-acetyltransferase"/>
</dbReference>
<dbReference type="InterPro" id="IPR016181">
    <property type="entry name" value="Acyl_CoA_acyltransferase"/>
</dbReference>
<evidence type="ECO:0000313" key="2">
    <source>
        <dbReference type="EMBL" id="AUR53153.1"/>
    </source>
</evidence>
<dbReference type="AlphaFoldDB" id="A0A2I7N9N2"/>
<name>A0A2I7N9N2_9NEIS</name>
<dbReference type="PANTHER" id="PTHR43792">
    <property type="entry name" value="GNAT FAMILY, PUTATIVE (AFU_ORTHOLOGUE AFUA_3G00765)-RELATED-RELATED"/>
    <property type="match status" value="1"/>
</dbReference>
<dbReference type="KEGG" id="nba:CUN60_03905"/>
<accession>A0A2I7N9N2</accession>
<organism evidence="2 3">
    <name type="scientific">Aquella oligotrophica</name>
    <dbReference type="NCBI Taxonomy" id="2067065"/>
    <lineage>
        <taxon>Bacteria</taxon>
        <taxon>Pseudomonadati</taxon>
        <taxon>Pseudomonadota</taxon>
        <taxon>Betaproteobacteria</taxon>
        <taxon>Neisseriales</taxon>
        <taxon>Neisseriaceae</taxon>
        <taxon>Aquella</taxon>
    </lineage>
</organism>
<sequence>MVITERLKIRRFILSDAKFIVKLVNQPDWIKYIGGRNIHTINDAIKYLKFGPLAMYENHGFGLYAVESLDTGQLIGMCGLLKRDILDTLDIGFAFLPEYYGCGYGIEAARAVADFARVSLGLTRLLAIVNPDNLRSVKLLEKIGFIYERQIEIEAKKPKVNLMVLEASI</sequence>
<dbReference type="OrthoDB" id="9798081at2"/>
<reference evidence="3" key="1">
    <citation type="submission" date="2017-11" db="EMBL/GenBank/DDBJ databases">
        <authorList>
            <person name="Chan K.G."/>
            <person name="Lee L.S."/>
        </authorList>
    </citation>
    <scope>NUCLEOTIDE SEQUENCE [LARGE SCALE GENOMIC DNA]</scope>
    <source>
        <strain evidence="3">DSM 100970</strain>
    </source>
</reference>
<dbReference type="GO" id="GO:0016747">
    <property type="term" value="F:acyltransferase activity, transferring groups other than amino-acyl groups"/>
    <property type="evidence" value="ECO:0007669"/>
    <property type="project" value="InterPro"/>
</dbReference>
<dbReference type="Pfam" id="PF13302">
    <property type="entry name" value="Acetyltransf_3"/>
    <property type="match status" value="1"/>
</dbReference>
<keyword evidence="3" id="KW-1185">Reference proteome</keyword>
<dbReference type="Gene3D" id="3.40.630.30">
    <property type="match status" value="1"/>
</dbReference>
<dbReference type="Proteomes" id="UP000236655">
    <property type="component" value="Chromosome"/>
</dbReference>
<dbReference type="PANTHER" id="PTHR43792:SF1">
    <property type="entry name" value="N-ACETYLTRANSFERASE DOMAIN-CONTAINING PROTEIN"/>
    <property type="match status" value="1"/>
</dbReference>